<name>A0A0A9BFA0_ARUDO</name>
<dbReference type="EMBL" id="GBRH01235879">
    <property type="protein sequence ID" value="JAD62016.1"/>
    <property type="molecule type" value="Transcribed_RNA"/>
</dbReference>
<evidence type="ECO:0000313" key="2">
    <source>
        <dbReference type="EMBL" id="JAD62016.1"/>
    </source>
</evidence>
<proteinExistence type="predicted"/>
<protein>
    <submittedName>
        <fullName evidence="2">Uncharacterized protein</fullName>
    </submittedName>
</protein>
<accession>A0A0A9BFA0</accession>
<organism evidence="2">
    <name type="scientific">Arundo donax</name>
    <name type="common">Giant reed</name>
    <name type="synonym">Donax arundinaceus</name>
    <dbReference type="NCBI Taxonomy" id="35708"/>
    <lineage>
        <taxon>Eukaryota</taxon>
        <taxon>Viridiplantae</taxon>
        <taxon>Streptophyta</taxon>
        <taxon>Embryophyta</taxon>
        <taxon>Tracheophyta</taxon>
        <taxon>Spermatophyta</taxon>
        <taxon>Magnoliopsida</taxon>
        <taxon>Liliopsida</taxon>
        <taxon>Poales</taxon>
        <taxon>Poaceae</taxon>
        <taxon>PACMAD clade</taxon>
        <taxon>Arundinoideae</taxon>
        <taxon>Arundineae</taxon>
        <taxon>Arundo</taxon>
    </lineage>
</organism>
<feature type="region of interest" description="Disordered" evidence="1">
    <location>
        <begin position="1"/>
        <end position="27"/>
    </location>
</feature>
<evidence type="ECO:0000256" key="1">
    <source>
        <dbReference type="SAM" id="MobiDB-lite"/>
    </source>
</evidence>
<sequence>MFPTTSEVTTVTTQLSSSHSTDEKISG</sequence>
<feature type="compositionally biased region" description="Low complexity" evidence="1">
    <location>
        <begin position="1"/>
        <end position="19"/>
    </location>
</feature>
<dbReference type="AlphaFoldDB" id="A0A0A9BFA0"/>
<reference evidence="2" key="2">
    <citation type="journal article" date="2015" name="Data Brief">
        <title>Shoot transcriptome of the giant reed, Arundo donax.</title>
        <authorList>
            <person name="Barrero R.A."/>
            <person name="Guerrero F.D."/>
            <person name="Moolhuijzen P."/>
            <person name="Goolsby J.A."/>
            <person name="Tidwell J."/>
            <person name="Bellgard S.E."/>
            <person name="Bellgard M.I."/>
        </authorList>
    </citation>
    <scope>NUCLEOTIDE SEQUENCE</scope>
    <source>
        <tissue evidence="2">Shoot tissue taken approximately 20 cm above the soil surface</tissue>
    </source>
</reference>
<reference evidence="2" key="1">
    <citation type="submission" date="2014-09" db="EMBL/GenBank/DDBJ databases">
        <authorList>
            <person name="Magalhaes I.L.F."/>
            <person name="Oliveira U."/>
            <person name="Santos F.R."/>
            <person name="Vidigal T.H.D.A."/>
            <person name="Brescovit A.D."/>
            <person name="Santos A.J."/>
        </authorList>
    </citation>
    <scope>NUCLEOTIDE SEQUENCE</scope>
    <source>
        <tissue evidence="2">Shoot tissue taken approximately 20 cm above the soil surface</tissue>
    </source>
</reference>